<evidence type="ECO:0000256" key="1">
    <source>
        <dbReference type="ARBA" id="ARBA00023054"/>
    </source>
</evidence>
<comment type="caution">
    <text evidence="6">The sequence shown here is derived from an EMBL/GenBank/DDBJ whole genome shotgun (WGS) entry which is preliminary data.</text>
</comment>
<evidence type="ECO:0000256" key="4">
    <source>
        <dbReference type="SAM" id="MobiDB-lite"/>
    </source>
</evidence>
<feature type="compositionally biased region" description="Polar residues" evidence="4">
    <location>
        <begin position="1077"/>
        <end position="1094"/>
    </location>
</feature>
<protein>
    <recommendedName>
        <fullName evidence="5">Cytochrome b5 heme-binding domain-containing protein</fullName>
    </recommendedName>
</protein>
<comment type="similarity">
    <text evidence="2">Belongs to the cytochrome b5 family. MAPR subfamily.</text>
</comment>
<dbReference type="Pfam" id="PF06428">
    <property type="entry name" value="Sec2p"/>
    <property type="match status" value="1"/>
</dbReference>
<feature type="compositionally biased region" description="Basic and acidic residues" evidence="4">
    <location>
        <begin position="1060"/>
        <end position="1073"/>
    </location>
</feature>
<reference evidence="6 7" key="1">
    <citation type="submission" date="2015-08" db="EMBL/GenBank/DDBJ databases">
        <title>Next Generation Sequencing and Analysis of the Genome of Puccinia sorghi L Schw, the Causal Agent of Maize Common Rust.</title>
        <authorList>
            <person name="Rochi L."/>
            <person name="Burguener G."/>
            <person name="Darino M."/>
            <person name="Turjanski A."/>
            <person name="Kreff E."/>
            <person name="Dieguez M.J."/>
            <person name="Sacco F."/>
        </authorList>
    </citation>
    <scope>NUCLEOTIDE SEQUENCE [LARGE SCALE GENOMIC DNA]</scope>
    <source>
        <strain evidence="6 7">RO10H11247</strain>
    </source>
</reference>
<dbReference type="Proteomes" id="UP000037035">
    <property type="component" value="Unassembled WGS sequence"/>
</dbReference>
<feature type="compositionally biased region" description="Low complexity" evidence="4">
    <location>
        <begin position="221"/>
        <end position="232"/>
    </location>
</feature>
<dbReference type="AlphaFoldDB" id="A0A0L6UQR3"/>
<name>A0A0L6UQR3_9BASI</name>
<dbReference type="SMART" id="SM01117">
    <property type="entry name" value="Cyt-b5"/>
    <property type="match status" value="1"/>
</dbReference>
<dbReference type="GO" id="GO:0070319">
    <property type="term" value="C:Golgi to plasma membrane transport vesicle"/>
    <property type="evidence" value="ECO:0007669"/>
    <property type="project" value="TreeGrafter"/>
</dbReference>
<dbReference type="InterPro" id="IPR001199">
    <property type="entry name" value="Cyt_B5-like_heme/steroid-bd"/>
</dbReference>
<evidence type="ECO:0000256" key="2">
    <source>
        <dbReference type="ARBA" id="ARBA00038357"/>
    </source>
</evidence>
<keyword evidence="1 3" id="KW-0175">Coiled coil</keyword>
<dbReference type="SUPFAM" id="SSF144284">
    <property type="entry name" value="Sec2 N-terminal region"/>
    <property type="match status" value="1"/>
</dbReference>
<evidence type="ECO:0000256" key="3">
    <source>
        <dbReference type="SAM" id="Coils"/>
    </source>
</evidence>
<dbReference type="Pfam" id="PF00173">
    <property type="entry name" value="Cyt-b5"/>
    <property type="match status" value="1"/>
</dbReference>
<dbReference type="SUPFAM" id="SSF55856">
    <property type="entry name" value="Cytochrome b5-like heme/steroid binding domain"/>
    <property type="match status" value="1"/>
</dbReference>
<feature type="compositionally biased region" description="Polar residues" evidence="4">
    <location>
        <begin position="928"/>
        <end position="943"/>
    </location>
</feature>
<dbReference type="GO" id="GO:0005085">
    <property type="term" value="F:guanyl-nucleotide exchange factor activity"/>
    <property type="evidence" value="ECO:0007669"/>
    <property type="project" value="InterPro"/>
</dbReference>
<dbReference type="InterPro" id="IPR036400">
    <property type="entry name" value="Cyt_B5-like_heme/steroid_sf"/>
</dbReference>
<feature type="compositionally biased region" description="Basic and acidic residues" evidence="4">
    <location>
        <begin position="1031"/>
        <end position="1053"/>
    </location>
</feature>
<organism evidence="6 7">
    <name type="scientific">Puccinia sorghi</name>
    <dbReference type="NCBI Taxonomy" id="27349"/>
    <lineage>
        <taxon>Eukaryota</taxon>
        <taxon>Fungi</taxon>
        <taxon>Dikarya</taxon>
        <taxon>Basidiomycota</taxon>
        <taxon>Pucciniomycotina</taxon>
        <taxon>Pucciniomycetes</taxon>
        <taxon>Pucciniales</taxon>
        <taxon>Pucciniaceae</taxon>
        <taxon>Puccinia</taxon>
    </lineage>
</organism>
<dbReference type="GO" id="GO:0020037">
    <property type="term" value="F:heme binding"/>
    <property type="evidence" value="ECO:0007669"/>
    <property type="project" value="UniProtKB-ARBA"/>
</dbReference>
<accession>A0A0L6UQR3</accession>
<feature type="region of interest" description="Disordered" evidence="4">
    <location>
        <begin position="209"/>
        <end position="232"/>
    </location>
</feature>
<sequence length="1134" mass="126647">MLDPLINLQEFSNPLNILLSMVLAYRLYKLIPSFRFNELKAEEDDGSGPRATSSMESMIEYQRRPTRFPESLVWRTYTPLELKEFDGNDGGKILFAVNRVVYDVSSGRNFYGPDGPYGNFAGRDASRGLAKQSFDQDMLTAVDSKIDTLEDLNDEERENLKGWEDLFKAKYIACGSVTKSFCFFFSILAWMEHSELIENSERWKKGLQSHPTPVIRHKPNETTQSQNSLTNSTNSVSKSVCISLSQTKLALTSSLSLSLSLSVQLVSSFERISILEDELHESRQQNHKLKNRVCQTTSMFHLQKNKKQLTFHYPHQQNAALELESAQHKEALKSGILVERAKIQGELQRLNQKVTQESEKRSQSEASLSTINQELDDLSASLFTEANRLVAAEKIQRIQAERKVMQVEEAMKRVEEIIEARRDQSNDLRLSLETAERERDQYKAECETLRNQLSNLVPDLTNGPNNPTSSLQSLAKSSSTASIVNSKESLATTPLLNNNSLSTPHDHHHHTSQFYPYFPLTPDPSDLQTIPQLKLSQEIIPFAEFLQFVQYLRRTREVTLTRSSQPPGLTESYYSAAVAITSVGMTTPSSTHPASSASPFLAPKDLLGPTLPLTQHLTQPFIKRCLDEDSDPTLRLDLAPGLNFMSRRSTLTALLEGNLIIEPIWSESGQASEFDNCTLCGCSLDSWLSARATSANSSHRNSSQSAGFAMRKMLRGGGWSFGGIGKPKRASHPVASTQPTEKSTLVPSVSLKLPSSGHSSPFNDSTSSLHIHTFKTVDGSSTRYPICPTYCLPRLRAACHFWTFIRSLERGVLLDESFWFTHYIYPPASNRLSETNSLGLAYDQALKRIRAQNHSIDSVDTPSIHSVRSSVCTPDNTLESSNQDDTSPVVACERTDELNLNQSKLSAEAESSPISTKQDEDETISDPVPQSSQTPDPVRNSQRSPSPSPTSTTEHDIVTQETVESDTIHHPEETGSCSTSTTVRPAALRSQVPTLSPAPSPPPRRSPSRSMSQSIISNHPSMLSKGISTNERSESASRVNDDYHQTEESREYLKAQSNQEEPRHEKGVIRDPPRSAPISSSQNGYHSRVPSQQTSRTSLEFLEAGWEEKCWQQVVKLKEEMFFKRVGLSLIPNK</sequence>
<dbReference type="VEuPathDB" id="FungiDB:VP01_41g2"/>
<dbReference type="InterPro" id="IPR040351">
    <property type="entry name" value="RAB3IL/RAB3IP/Sec2"/>
</dbReference>
<feature type="coiled-coil region" evidence="3">
    <location>
        <begin position="397"/>
        <end position="452"/>
    </location>
</feature>
<feature type="coiled-coil region" evidence="3">
    <location>
        <begin position="139"/>
        <end position="166"/>
    </location>
</feature>
<feature type="compositionally biased region" description="Polar residues" evidence="4">
    <location>
        <begin position="857"/>
        <end position="886"/>
    </location>
</feature>
<feature type="coiled-coil region" evidence="3">
    <location>
        <begin position="340"/>
        <end position="367"/>
    </location>
</feature>
<dbReference type="OrthoDB" id="1748564at2759"/>
<dbReference type="STRING" id="27349.A0A0L6UQR3"/>
<dbReference type="Gene3D" id="6.10.140.910">
    <property type="match status" value="1"/>
</dbReference>
<evidence type="ECO:0000313" key="7">
    <source>
        <dbReference type="Proteomes" id="UP000037035"/>
    </source>
</evidence>
<feature type="compositionally biased region" description="Polar residues" evidence="4">
    <location>
        <begin position="1015"/>
        <end position="1030"/>
    </location>
</feature>
<evidence type="ECO:0000313" key="6">
    <source>
        <dbReference type="EMBL" id="KNZ50866.1"/>
    </source>
</evidence>
<gene>
    <name evidence="6" type="ORF">VP01_41g2</name>
</gene>
<dbReference type="EMBL" id="LAVV01009280">
    <property type="protein sequence ID" value="KNZ50866.1"/>
    <property type="molecule type" value="Genomic_DNA"/>
</dbReference>
<feature type="compositionally biased region" description="Pro residues" evidence="4">
    <location>
        <begin position="996"/>
        <end position="1005"/>
    </location>
</feature>
<keyword evidence="7" id="KW-1185">Reference proteome</keyword>
<feature type="region of interest" description="Disordered" evidence="4">
    <location>
        <begin position="857"/>
        <end position="1094"/>
    </location>
</feature>
<dbReference type="InterPro" id="IPR009449">
    <property type="entry name" value="Sec2_N"/>
</dbReference>
<proteinExistence type="inferred from homology"/>
<feature type="domain" description="Cytochrome b5 heme-binding" evidence="5">
    <location>
        <begin position="77"/>
        <end position="178"/>
    </location>
</feature>
<dbReference type="FunFam" id="3.10.120.10:FF:000003">
    <property type="entry name" value="membrane-associated progesterone receptor component 1"/>
    <property type="match status" value="1"/>
</dbReference>
<dbReference type="Gene3D" id="3.10.120.10">
    <property type="entry name" value="Cytochrome b5-like heme/steroid binding domain"/>
    <property type="match status" value="1"/>
</dbReference>
<dbReference type="CDD" id="cd21044">
    <property type="entry name" value="Rab11BD_RAB3IP_like"/>
    <property type="match status" value="1"/>
</dbReference>
<evidence type="ECO:0000259" key="5">
    <source>
        <dbReference type="SMART" id="SM01117"/>
    </source>
</evidence>
<dbReference type="PANTHER" id="PTHR14430:SF0">
    <property type="entry name" value="SEC2P DOMAIN-CONTAINING PROTEIN"/>
    <property type="match status" value="1"/>
</dbReference>
<dbReference type="GO" id="GO:0006887">
    <property type="term" value="P:exocytosis"/>
    <property type="evidence" value="ECO:0007669"/>
    <property type="project" value="TreeGrafter"/>
</dbReference>
<dbReference type="PANTHER" id="PTHR14430">
    <property type="entry name" value="RABIN3-RELATED"/>
    <property type="match status" value="1"/>
</dbReference>
<dbReference type="GO" id="GO:0051286">
    <property type="term" value="C:cell tip"/>
    <property type="evidence" value="ECO:0007669"/>
    <property type="project" value="TreeGrafter"/>
</dbReference>